<protein>
    <submittedName>
        <fullName evidence="1">Uncharacterized protein</fullName>
    </submittedName>
</protein>
<organism evidence="1 2">
    <name type="scientific">Acinetobacter wuhouensis</name>
    <dbReference type="NCBI Taxonomy" id="1879050"/>
    <lineage>
        <taxon>Bacteria</taxon>
        <taxon>Pseudomonadati</taxon>
        <taxon>Pseudomonadota</taxon>
        <taxon>Gammaproteobacteria</taxon>
        <taxon>Moraxellales</taxon>
        <taxon>Moraxellaceae</taxon>
        <taxon>Acinetobacter</taxon>
    </lineage>
</organism>
<gene>
    <name evidence="1" type="ORF">CDG68_08525</name>
</gene>
<evidence type="ECO:0000313" key="2">
    <source>
        <dbReference type="Proteomes" id="UP000279962"/>
    </source>
</evidence>
<sequence length="103" mass="12208">MYLKFGYFRIDHPFKPLCNKAAYLCAYQLTHQNKPIIQIMKSLAKAEFGLFNVLIKLTLVSKNIYAETYHNLIWILFGIFNKIICPYFNSNNITIMWTTFLIF</sequence>
<accession>A0A3G2T0L8</accession>
<dbReference type="Proteomes" id="UP000279962">
    <property type="component" value="Chromosome"/>
</dbReference>
<reference evidence="1 2" key="1">
    <citation type="submission" date="2018-10" db="EMBL/GenBank/DDBJ databases">
        <title>The complete genome of Acinetobacter wuhouensis strain WCHAW010062.</title>
        <authorList>
            <person name="Hu Y."/>
            <person name="Long H."/>
            <person name="Feng Y."/>
            <person name="Zong Z."/>
        </authorList>
    </citation>
    <scope>NUCLEOTIDE SEQUENCE [LARGE SCALE GENOMIC DNA]</scope>
    <source>
        <strain evidence="1 2">WCHAW010062</strain>
    </source>
</reference>
<name>A0A3G2T0L8_9GAMM</name>
<proteinExistence type="predicted"/>
<dbReference type="AlphaFoldDB" id="A0A3G2T0L8"/>
<evidence type="ECO:0000313" key="1">
    <source>
        <dbReference type="EMBL" id="AYO53671.1"/>
    </source>
</evidence>
<dbReference type="EMBL" id="CP033133">
    <property type="protein sequence ID" value="AYO53671.1"/>
    <property type="molecule type" value="Genomic_DNA"/>
</dbReference>